<evidence type="ECO:0000256" key="5">
    <source>
        <dbReference type="ARBA" id="ARBA00023040"/>
    </source>
</evidence>
<evidence type="ECO:0000256" key="9">
    <source>
        <dbReference type="RuleBase" id="RU000688"/>
    </source>
</evidence>
<evidence type="ECO:0000259" key="11">
    <source>
        <dbReference type="PROSITE" id="PS50262"/>
    </source>
</evidence>
<gene>
    <name evidence="12" type="ORF">NAV_LOCUS1536</name>
</gene>
<dbReference type="InterPro" id="IPR000276">
    <property type="entry name" value="GPCR_Rhodpsn"/>
</dbReference>
<dbReference type="OrthoDB" id="6076970at2759"/>
<feature type="transmembrane region" description="Helical" evidence="10">
    <location>
        <begin position="55"/>
        <end position="77"/>
    </location>
</feature>
<dbReference type="PANTHER" id="PTHR24229">
    <property type="entry name" value="NEUROPEPTIDES RECEPTOR"/>
    <property type="match status" value="1"/>
</dbReference>
<evidence type="ECO:0000256" key="7">
    <source>
        <dbReference type="ARBA" id="ARBA00023170"/>
    </source>
</evidence>
<dbReference type="Proteomes" id="UP000276991">
    <property type="component" value="Unassembled WGS sequence"/>
</dbReference>
<evidence type="ECO:0000313" key="13">
    <source>
        <dbReference type="Proteomes" id="UP000276991"/>
    </source>
</evidence>
<keyword evidence="4 10" id="KW-1133">Transmembrane helix</keyword>
<feature type="transmembrane region" description="Helical" evidence="10">
    <location>
        <begin position="185"/>
        <end position="211"/>
    </location>
</feature>
<protein>
    <recommendedName>
        <fullName evidence="11">G-protein coupled receptors family 1 profile domain-containing protein</fullName>
    </recommendedName>
</protein>
<sequence length="344" mass="39676">MRSITNVYIISLCLADFMYLANLTLVATAQLNDKSWIFGRFMCTLYHGTETTGKYASVIFVVLLTADRYCAICCTALCARYRNYCIAISLSVIAWILAFSAAIPLYLYSEVVQLQTYGTGGPNRPVCIAKWPSLTSARWYITFSSILIYVAPLALMTYFNYHVLKKLQKALRNSKRMRRTSKSRAPYHRVTRLVLCVVIFHAACWSPFWLFNLLSSVFQFRIHTRFSRLIVNVIHLFPYINCALNPLLIDPYVVSLPFLHRFVATKRRFGCCNERNHSILARPPLTPSNINEIVVEHVELNKLTHPQSRRDDPNEKCNNYLLPWFHNNNVSCNNETSTCEQMIL</sequence>
<dbReference type="GO" id="GO:0042277">
    <property type="term" value="F:peptide binding"/>
    <property type="evidence" value="ECO:0007669"/>
    <property type="project" value="TreeGrafter"/>
</dbReference>
<keyword evidence="13" id="KW-1185">Reference proteome</keyword>
<keyword evidence="3 9" id="KW-0812">Transmembrane</keyword>
<comment type="subcellular location">
    <subcellularLocation>
        <location evidence="1">Cell membrane</location>
        <topology evidence="1">Multi-pass membrane protein</topology>
    </subcellularLocation>
</comment>
<reference evidence="12 13" key="1">
    <citation type="submission" date="2018-08" db="EMBL/GenBank/DDBJ databases">
        <authorList>
            <person name="Laetsch R D."/>
            <person name="Stevens L."/>
            <person name="Kumar S."/>
            <person name="Blaxter L. M."/>
        </authorList>
    </citation>
    <scope>NUCLEOTIDE SEQUENCE [LARGE SCALE GENOMIC DNA]</scope>
</reference>
<evidence type="ECO:0000256" key="8">
    <source>
        <dbReference type="ARBA" id="ARBA00023224"/>
    </source>
</evidence>
<accession>A0A498SCD9</accession>
<evidence type="ECO:0000256" key="10">
    <source>
        <dbReference type="SAM" id="Phobius"/>
    </source>
</evidence>
<dbReference type="GO" id="GO:0043005">
    <property type="term" value="C:neuron projection"/>
    <property type="evidence" value="ECO:0007669"/>
    <property type="project" value="TreeGrafter"/>
</dbReference>
<feature type="transmembrane region" description="Helical" evidence="10">
    <location>
        <begin position="139"/>
        <end position="164"/>
    </location>
</feature>
<keyword evidence="2" id="KW-1003">Cell membrane</keyword>
<evidence type="ECO:0000256" key="3">
    <source>
        <dbReference type="ARBA" id="ARBA00022692"/>
    </source>
</evidence>
<dbReference type="PROSITE" id="PS50262">
    <property type="entry name" value="G_PROTEIN_RECEP_F1_2"/>
    <property type="match status" value="1"/>
</dbReference>
<evidence type="ECO:0000313" key="12">
    <source>
        <dbReference type="EMBL" id="VBB26706.1"/>
    </source>
</evidence>
<feature type="domain" description="G-protein coupled receptors family 1 profile" evidence="11">
    <location>
        <begin position="1"/>
        <end position="249"/>
    </location>
</feature>
<dbReference type="InterPro" id="IPR017452">
    <property type="entry name" value="GPCR_Rhodpsn_7TM"/>
</dbReference>
<dbReference type="AlphaFoldDB" id="A0A498SCD9"/>
<dbReference type="GO" id="GO:0004930">
    <property type="term" value="F:G protein-coupled receptor activity"/>
    <property type="evidence" value="ECO:0007669"/>
    <property type="project" value="UniProtKB-KW"/>
</dbReference>
<dbReference type="PANTHER" id="PTHR24229:SF50">
    <property type="entry name" value="G-PROTEIN COUPLED RECEPTORS FAMILY 1 PROFILE DOMAIN-CONTAINING PROTEIN"/>
    <property type="match status" value="1"/>
</dbReference>
<keyword evidence="7 9" id="KW-0675">Receptor</keyword>
<proteinExistence type="inferred from homology"/>
<comment type="similarity">
    <text evidence="9">Belongs to the G-protein coupled receptor 1 family.</text>
</comment>
<evidence type="ECO:0000256" key="4">
    <source>
        <dbReference type="ARBA" id="ARBA00022989"/>
    </source>
</evidence>
<dbReference type="Pfam" id="PF00001">
    <property type="entry name" value="7tm_1"/>
    <property type="match status" value="1"/>
</dbReference>
<evidence type="ECO:0000256" key="1">
    <source>
        <dbReference type="ARBA" id="ARBA00004651"/>
    </source>
</evidence>
<evidence type="ECO:0000256" key="6">
    <source>
        <dbReference type="ARBA" id="ARBA00023136"/>
    </source>
</evidence>
<feature type="transmembrane region" description="Helical" evidence="10">
    <location>
        <begin position="7"/>
        <end position="31"/>
    </location>
</feature>
<name>A0A498SCD9_ACAVI</name>
<evidence type="ECO:0000256" key="2">
    <source>
        <dbReference type="ARBA" id="ARBA00022475"/>
    </source>
</evidence>
<dbReference type="GO" id="GO:0005886">
    <property type="term" value="C:plasma membrane"/>
    <property type="evidence" value="ECO:0007669"/>
    <property type="project" value="UniProtKB-SubCell"/>
</dbReference>
<keyword evidence="6 10" id="KW-0472">Membrane</keyword>
<dbReference type="PROSITE" id="PS00237">
    <property type="entry name" value="G_PROTEIN_RECEP_F1_1"/>
    <property type="match status" value="1"/>
</dbReference>
<dbReference type="Gene3D" id="1.20.1070.10">
    <property type="entry name" value="Rhodopsin 7-helix transmembrane proteins"/>
    <property type="match status" value="1"/>
</dbReference>
<dbReference type="SUPFAM" id="SSF81321">
    <property type="entry name" value="Family A G protein-coupled receptor-like"/>
    <property type="match status" value="1"/>
</dbReference>
<dbReference type="EMBL" id="UPTC01000135">
    <property type="protein sequence ID" value="VBB26706.1"/>
    <property type="molecule type" value="Genomic_DNA"/>
</dbReference>
<keyword evidence="5 9" id="KW-0297">G-protein coupled receptor</keyword>
<organism evidence="12 13">
    <name type="scientific">Acanthocheilonema viteae</name>
    <name type="common">Filarial nematode worm</name>
    <name type="synonym">Dipetalonema viteae</name>
    <dbReference type="NCBI Taxonomy" id="6277"/>
    <lineage>
        <taxon>Eukaryota</taxon>
        <taxon>Metazoa</taxon>
        <taxon>Ecdysozoa</taxon>
        <taxon>Nematoda</taxon>
        <taxon>Chromadorea</taxon>
        <taxon>Rhabditida</taxon>
        <taxon>Spirurina</taxon>
        <taxon>Spiruromorpha</taxon>
        <taxon>Filarioidea</taxon>
        <taxon>Onchocercidae</taxon>
        <taxon>Acanthocheilonema</taxon>
    </lineage>
</organism>
<dbReference type="PRINTS" id="PR00237">
    <property type="entry name" value="GPCRRHODOPSN"/>
</dbReference>
<dbReference type="STRING" id="6277.A0A498SCD9"/>
<keyword evidence="8 9" id="KW-0807">Transducer</keyword>
<feature type="transmembrane region" description="Helical" evidence="10">
    <location>
        <begin position="84"/>
        <end position="107"/>
    </location>
</feature>
<dbReference type="CDD" id="cd00637">
    <property type="entry name" value="7tm_classA_rhodopsin-like"/>
    <property type="match status" value="1"/>
</dbReference>